<reference evidence="2 3" key="1">
    <citation type="submission" date="2020-08" db="EMBL/GenBank/DDBJ databases">
        <title>Genomic Encyclopedia of Type Strains, Phase IV (KMG-IV): sequencing the most valuable type-strain genomes for metagenomic binning, comparative biology and taxonomic classification.</title>
        <authorList>
            <person name="Goeker M."/>
        </authorList>
    </citation>
    <scope>NUCLEOTIDE SEQUENCE [LARGE SCALE GENOMIC DNA]</scope>
    <source>
        <strain evidence="2 3">DSM 102134</strain>
    </source>
</reference>
<dbReference type="EMBL" id="JACHEJ010000029">
    <property type="protein sequence ID" value="MBB6182382.1"/>
    <property type="molecule type" value="Genomic_DNA"/>
</dbReference>
<comment type="caution">
    <text evidence="2">The sequence shown here is derived from an EMBL/GenBank/DDBJ whole genome shotgun (WGS) entry which is preliminary data.</text>
</comment>
<feature type="transmembrane region" description="Helical" evidence="1">
    <location>
        <begin position="20"/>
        <end position="38"/>
    </location>
</feature>
<keyword evidence="1" id="KW-1133">Transmembrane helix</keyword>
<proteinExistence type="predicted"/>
<keyword evidence="1" id="KW-0812">Transmembrane</keyword>
<evidence type="ECO:0000313" key="3">
    <source>
        <dbReference type="Proteomes" id="UP000535501"/>
    </source>
</evidence>
<evidence type="ECO:0000313" key="2">
    <source>
        <dbReference type="EMBL" id="MBB6182382.1"/>
    </source>
</evidence>
<gene>
    <name evidence="2" type="ORF">HNQ75_004371</name>
</gene>
<evidence type="ECO:0000256" key="1">
    <source>
        <dbReference type="SAM" id="Phobius"/>
    </source>
</evidence>
<name>A0A7W9Z1M7_9HYPH</name>
<dbReference type="AlphaFoldDB" id="A0A7W9Z1M7"/>
<dbReference type="Proteomes" id="UP000535501">
    <property type="component" value="Unassembled WGS sequence"/>
</dbReference>
<accession>A0A7W9Z1M7</accession>
<keyword evidence="3" id="KW-1185">Reference proteome</keyword>
<protein>
    <submittedName>
        <fullName evidence="2">Uncharacterized protein</fullName>
    </submittedName>
</protein>
<keyword evidence="1" id="KW-0472">Membrane</keyword>
<sequence length="105" mass="12430">MDEGSIVSIQTITEAVDPQWEIGLLMAFAVGFIVYRLLTHIVERPRVSQPHTSAIDRHFRNVFAIMDEPRRQSLVSYYMQKYECGREQAMRHAIDDRERDQRRYS</sequence>
<dbReference type="RefSeq" id="WP_077546329.1">
    <property type="nucleotide sequence ID" value="NZ_JACHEJ010000029.1"/>
</dbReference>
<organism evidence="2 3">
    <name type="scientific">Pseudorhizobium flavum</name>
    <dbReference type="NCBI Taxonomy" id="1335061"/>
    <lineage>
        <taxon>Bacteria</taxon>
        <taxon>Pseudomonadati</taxon>
        <taxon>Pseudomonadota</taxon>
        <taxon>Alphaproteobacteria</taxon>
        <taxon>Hyphomicrobiales</taxon>
        <taxon>Rhizobiaceae</taxon>
        <taxon>Rhizobium/Agrobacterium group</taxon>
        <taxon>Pseudorhizobium</taxon>
    </lineage>
</organism>